<dbReference type="RefSeq" id="WP_330156814.1">
    <property type="nucleotide sequence ID" value="NZ_BAAAJA010000014.1"/>
</dbReference>
<feature type="transmembrane region" description="Helical" evidence="1">
    <location>
        <begin position="44"/>
        <end position="61"/>
    </location>
</feature>
<keyword evidence="1" id="KW-0812">Transmembrane</keyword>
<evidence type="ECO:0000313" key="2">
    <source>
        <dbReference type="EMBL" id="MEE2049551.1"/>
    </source>
</evidence>
<dbReference type="EMBL" id="JAUUCC010000005">
    <property type="protein sequence ID" value="MEE2049551.1"/>
    <property type="molecule type" value="Genomic_DNA"/>
</dbReference>
<name>A0ABU7KJT9_9ACTN</name>
<evidence type="ECO:0000256" key="1">
    <source>
        <dbReference type="SAM" id="Phobius"/>
    </source>
</evidence>
<gene>
    <name evidence="2" type="ORF">Q8A49_03480</name>
</gene>
<organism evidence="2 3">
    <name type="scientific">Nocardiopsis tropica</name>
    <dbReference type="NCBI Taxonomy" id="109330"/>
    <lineage>
        <taxon>Bacteria</taxon>
        <taxon>Bacillati</taxon>
        <taxon>Actinomycetota</taxon>
        <taxon>Actinomycetes</taxon>
        <taxon>Streptosporangiales</taxon>
        <taxon>Nocardiopsidaceae</taxon>
        <taxon>Nocardiopsis</taxon>
    </lineage>
</organism>
<reference evidence="2 3" key="1">
    <citation type="submission" date="2023-07" db="EMBL/GenBank/DDBJ databases">
        <authorList>
            <person name="Girao M."/>
            <person name="Carvalho M.F."/>
        </authorList>
    </citation>
    <scope>NUCLEOTIDE SEQUENCE [LARGE SCALE GENOMIC DNA]</scope>
    <source>
        <strain evidence="2 3">66/93</strain>
    </source>
</reference>
<protein>
    <recommendedName>
        <fullName evidence="4">DUF3817 domain-containing protein</fullName>
    </recommendedName>
</protein>
<dbReference type="Proteomes" id="UP001348641">
    <property type="component" value="Unassembled WGS sequence"/>
</dbReference>
<accession>A0ABU7KJT9</accession>
<keyword evidence="1" id="KW-1133">Transmembrane helix</keyword>
<sequence length="88" mass="9060">MTPLLRTLSVLSALELVSVLGLLLNLATVHHDAVSSILGPTHGALYLATAVTALLGGGLATRTRVGALVPVLSGPLTMVNVRREARNP</sequence>
<comment type="caution">
    <text evidence="2">The sequence shown here is derived from an EMBL/GenBank/DDBJ whole genome shotgun (WGS) entry which is preliminary data.</text>
</comment>
<evidence type="ECO:0000313" key="3">
    <source>
        <dbReference type="Proteomes" id="UP001348641"/>
    </source>
</evidence>
<keyword evidence="1" id="KW-0472">Membrane</keyword>
<proteinExistence type="predicted"/>
<feature type="transmembrane region" description="Helical" evidence="1">
    <location>
        <begin position="7"/>
        <end position="24"/>
    </location>
</feature>
<evidence type="ECO:0008006" key="4">
    <source>
        <dbReference type="Google" id="ProtNLM"/>
    </source>
</evidence>